<evidence type="ECO:0000256" key="7">
    <source>
        <dbReference type="SAM" id="MobiDB-lite"/>
    </source>
</evidence>
<evidence type="ECO:0000256" key="2">
    <source>
        <dbReference type="ARBA" id="ARBA00026116"/>
    </source>
</evidence>
<evidence type="ECO:0000313" key="10">
    <source>
        <dbReference type="Proteomes" id="UP001164746"/>
    </source>
</evidence>
<feature type="domain" description="CoA carboxyltransferase N-terminal" evidence="8">
    <location>
        <begin position="339"/>
        <end position="593"/>
    </location>
</feature>
<evidence type="ECO:0000256" key="3">
    <source>
        <dbReference type="ARBA" id="ARBA00031109"/>
    </source>
</evidence>
<keyword evidence="10" id="KW-1185">Reference proteome</keyword>
<evidence type="ECO:0000256" key="5">
    <source>
        <dbReference type="ARBA" id="ARBA00031404"/>
    </source>
</evidence>
<dbReference type="PANTHER" id="PTHR22855">
    <property type="entry name" value="ACETYL, PROPIONYL, PYRUVATE, AND GLUTACONYL CARBOXYLASE-RELATED"/>
    <property type="match status" value="1"/>
</dbReference>
<dbReference type="Pfam" id="PF01039">
    <property type="entry name" value="Carboxyl_trans"/>
    <property type="match status" value="1"/>
</dbReference>
<evidence type="ECO:0000256" key="6">
    <source>
        <dbReference type="ARBA" id="ARBA00052347"/>
    </source>
</evidence>
<organism evidence="9 10">
    <name type="scientific">Mya arenaria</name>
    <name type="common">Soft-shell clam</name>
    <dbReference type="NCBI Taxonomy" id="6604"/>
    <lineage>
        <taxon>Eukaryota</taxon>
        <taxon>Metazoa</taxon>
        <taxon>Spiralia</taxon>
        <taxon>Lophotrochozoa</taxon>
        <taxon>Mollusca</taxon>
        <taxon>Bivalvia</taxon>
        <taxon>Autobranchia</taxon>
        <taxon>Heteroconchia</taxon>
        <taxon>Euheterodonta</taxon>
        <taxon>Imparidentia</taxon>
        <taxon>Neoheterodontei</taxon>
        <taxon>Myida</taxon>
        <taxon>Myoidea</taxon>
        <taxon>Myidae</taxon>
        <taxon>Mya</taxon>
    </lineage>
</organism>
<feature type="region of interest" description="Disordered" evidence="7">
    <location>
        <begin position="1"/>
        <end position="27"/>
    </location>
</feature>
<feature type="compositionally biased region" description="Basic and acidic residues" evidence="7">
    <location>
        <begin position="11"/>
        <end position="27"/>
    </location>
</feature>
<dbReference type="Gene3D" id="3.90.226.10">
    <property type="entry name" value="2-enoyl-CoA Hydratase, Chain A, domain 1"/>
    <property type="match status" value="1"/>
</dbReference>
<gene>
    <name evidence="9" type="ORF">MAR_036966</name>
</gene>
<proteinExistence type="predicted"/>
<reference evidence="9" key="1">
    <citation type="submission" date="2022-11" db="EMBL/GenBank/DDBJ databases">
        <title>Centuries of genome instability and evolution in soft-shell clam transmissible cancer (bioRxiv).</title>
        <authorList>
            <person name="Hart S.F.M."/>
            <person name="Yonemitsu M.A."/>
            <person name="Giersch R.M."/>
            <person name="Beal B.F."/>
            <person name="Arriagada G."/>
            <person name="Davis B.W."/>
            <person name="Ostrander E.A."/>
            <person name="Goff S.P."/>
            <person name="Metzger M.J."/>
        </authorList>
    </citation>
    <scope>NUCLEOTIDE SEQUENCE</scope>
    <source>
        <strain evidence="9">MELC-2E11</strain>
        <tissue evidence="9">Siphon/mantle</tissue>
    </source>
</reference>
<dbReference type="InterPro" id="IPR034733">
    <property type="entry name" value="AcCoA_carboxyl_beta"/>
</dbReference>
<dbReference type="Proteomes" id="UP001164746">
    <property type="component" value="Chromosome 13"/>
</dbReference>
<dbReference type="InterPro" id="IPR011762">
    <property type="entry name" value="COA_CT_N"/>
</dbReference>
<evidence type="ECO:0000256" key="1">
    <source>
        <dbReference type="ARBA" id="ARBA00025711"/>
    </source>
</evidence>
<evidence type="ECO:0000313" key="9">
    <source>
        <dbReference type="EMBL" id="WAR23297.1"/>
    </source>
</evidence>
<protein>
    <recommendedName>
        <fullName evidence="2">methylcrotonoyl-CoA carboxylase</fullName>
        <ecNumber evidence="2">6.4.1.4</ecNumber>
    </recommendedName>
    <alternativeName>
        <fullName evidence="5">3-methylcrotonyl-CoA carboxylase 2</fullName>
    </alternativeName>
    <alternativeName>
        <fullName evidence="3">3-methylcrotonyl-CoA carboxylase non-biotin-containing subunit</fullName>
    </alternativeName>
    <alternativeName>
        <fullName evidence="4">3-methylcrotonyl-CoA:carbon dioxide ligase subunit beta</fullName>
    </alternativeName>
</protein>
<accession>A0ABY7FNW7</accession>
<dbReference type="PANTHER" id="PTHR22855:SF47">
    <property type="entry name" value="METHYLCROTONOYL-COA CARBOXYLASE"/>
    <property type="match status" value="1"/>
</dbReference>
<comment type="catalytic activity">
    <reaction evidence="6">
        <text>3-methylbut-2-enoyl-CoA + hydrogencarbonate + ATP = 3-methyl-(2E)-glutaconyl-CoA + ADP + phosphate + H(+)</text>
        <dbReference type="Rhea" id="RHEA:13589"/>
        <dbReference type="ChEBI" id="CHEBI:15378"/>
        <dbReference type="ChEBI" id="CHEBI:17544"/>
        <dbReference type="ChEBI" id="CHEBI:30616"/>
        <dbReference type="ChEBI" id="CHEBI:43474"/>
        <dbReference type="ChEBI" id="CHEBI:57344"/>
        <dbReference type="ChEBI" id="CHEBI:57346"/>
        <dbReference type="ChEBI" id="CHEBI:456216"/>
        <dbReference type="EC" id="6.4.1.4"/>
    </reaction>
</comment>
<dbReference type="InterPro" id="IPR045190">
    <property type="entry name" value="MCCB/AccD1-like"/>
</dbReference>
<dbReference type="InterPro" id="IPR029045">
    <property type="entry name" value="ClpP/crotonase-like_dom_sf"/>
</dbReference>
<evidence type="ECO:0000259" key="8">
    <source>
        <dbReference type="PROSITE" id="PS50980"/>
    </source>
</evidence>
<dbReference type="EMBL" id="CP111024">
    <property type="protein sequence ID" value="WAR23297.1"/>
    <property type="molecule type" value="Genomic_DNA"/>
</dbReference>
<dbReference type="EC" id="6.4.1.4" evidence="2"/>
<sequence>MFKSSTAEDSGSDKTSAKDIERSSDEDSRSADHAIICQAPGEGACEITGCVVLHPKGIVVADRWNMSLKLLSTDASKPEVISCRKLKCSPFDLTLTPGDKIAVTVPEEMKIVFASIQKEELSFCDAPGMRKRVGFDLFYKCYGIKCSDRYIYVVIEKQRVDQLLMLDVDNGSTLKAFSMQQYRGLRYVTIFHDIIYMTSDSGVLRFKKDKGTDDIKVVERERFSHGIIEVDGDIIVCNKSRNSVHTVSQSKLACFAGRRELLAIPKPLAICYCPDTKRLFVSQSRESGISANVLTVCQMKKIIYGQYWTHKHFIFKGLWWPVPAERMPTPPCYLLPLGHPTPGEADQTIPCHQRRGGGEKAILRHTKQHKKLLVTERINLLLDNYDDFLELSPIAGHAMQYGDVPRAGVITGVGKIHGRYCMIIANDGTVKGGTVYPITLKKQLRAQEIAQQNRIPCVYAVDSGGAFLPLQSEIFNPGGQTFYNEAVMGSQGIPQVAIVCGSCTAGGAYVPTMADEAVIINRIGTIFLGGPPLVQAATGEIISADELGGATLHCRSKKMPLKNINRVTGVKNMLLKTIGPVTGDRKCPSRISALSQEF</sequence>
<comment type="pathway">
    <text evidence="1">Amino-acid degradation; L-leucine degradation; (S)-3-hydroxy-3-methylglutaryl-CoA from 3-isovaleryl-CoA: step 2/3.</text>
</comment>
<name>A0ABY7FNW7_MYAAR</name>
<dbReference type="SUPFAM" id="SSF75011">
    <property type="entry name" value="3-carboxy-cis,cis-mucoante lactonizing enzyme"/>
    <property type="match status" value="1"/>
</dbReference>
<dbReference type="PROSITE" id="PS50980">
    <property type="entry name" value="COA_CT_NTER"/>
    <property type="match status" value="1"/>
</dbReference>
<evidence type="ECO:0000256" key="4">
    <source>
        <dbReference type="ARBA" id="ARBA00031237"/>
    </source>
</evidence>
<dbReference type="SUPFAM" id="SSF52096">
    <property type="entry name" value="ClpP/crotonase"/>
    <property type="match status" value="1"/>
</dbReference>